<proteinExistence type="predicted"/>
<keyword evidence="1" id="KW-0732">Signal</keyword>
<name>A0A4Q7M0T5_9MICO</name>
<dbReference type="EMBL" id="SGWX01000001">
    <property type="protein sequence ID" value="RZS59958.1"/>
    <property type="molecule type" value="Genomic_DNA"/>
</dbReference>
<dbReference type="OrthoDB" id="9764271at2"/>
<organism evidence="2 3">
    <name type="scientific">Xylanimonas ulmi</name>
    <dbReference type="NCBI Taxonomy" id="228973"/>
    <lineage>
        <taxon>Bacteria</taxon>
        <taxon>Bacillati</taxon>
        <taxon>Actinomycetota</taxon>
        <taxon>Actinomycetes</taxon>
        <taxon>Micrococcales</taxon>
        <taxon>Promicromonosporaceae</taxon>
        <taxon>Xylanimonas</taxon>
    </lineage>
</organism>
<sequence length="803" mass="81109">MTSTARRALPAALATTLSAALLLVTAVLSTGTATAAPITDFDPGYIISDAVMYDSRSMSAAQVAQFIATQGANCRPSAGNTCLKDYRETTPTRPASALCASAYTGASGESAATIISKVGAACGINPQVLLVTLQKEQGLVTATTGKPASTYARALGFGCPDNAGGVCDGQYAGFANQVYSAAQQLQRYAANPNAYAHRPGAVNNIRYSPNASCGTSPVYIQNQATASLYNYTPYQPNAAALAAGTGTGDACSSYGNRNFHTFFKQWFGSPTGNRTPFGNLDLVQATTPGTIYVGGWAIDPDVSSIPVHVYIDGAIAGQLMTSSARPDVAAIYGNARAGYGGTFTVTAGQHNVCAYAINSPAGLNALLGCSTVTVTNRTPLGVLDVVTAGPGAITVGGWAFDPDTTSPIPVHIYVDGKITQGVVADGARQDVANAFGGMGATSGFMTTFGASDGTHRVCAYAINVPAGLNVETGCRTVTVRNATPIGVLDIVDAASPQNVRVAGWAYDADSTAPIGVRVRVDGAVVHTATADASRPDVGKALGVRDATGFDTTVALTAGSRQICVDALDAPTGAATAVGCRTVTVPNTPPTGAITDAAADVSGTAPARLVASGWAWDYDVTTPVTVRLAVDGVAVGQAKASATVSPIPAGAGRATVGWSLTTQTSPGTRQVCATAVDSPTGVTASLGCASVDVPNRGPFGSLDVVSLSTSNGSSSLQVAGWAIDPDTSAFVAVDVYVGGVYAGSGVANRSRPDVEAAIGLGANRGFDITVPVTSGAKDVRVYFINSPNDGVHPSIGWPSTIAVP</sequence>
<reference evidence="2 3" key="1">
    <citation type="submission" date="2019-02" db="EMBL/GenBank/DDBJ databases">
        <title>Sequencing the genomes of 1000 actinobacteria strains.</title>
        <authorList>
            <person name="Klenk H.-P."/>
        </authorList>
    </citation>
    <scope>NUCLEOTIDE SEQUENCE [LARGE SCALE GENOMIC DNA]</scope>
    <source>
        <strain evidence="2 3">DSM 16932</strain>
    </source>
</reference>
<protein>
    <recommendedName>
        <fullName evidence="4">Hemagglutinin</fullName>
    </recommendedName>
</protein>
<dbReference type="AlphaFoldDB" id="A0A4Q7M0T5"/>
<evidence type="ECO:0008006" key="4">
    <source>
        <dbReference type="Google" id="ProtNLM"/>
    </source>
</evidence>
<accession>A0A4Q7M0T5</accession>
<keyword evidence="3" id="KW-1185">Reference proteome</keyword>
<evidence type="ECO:0000313" key="3">
    <source>
        <dbReference type="Proteomes" id="UP000293852"/>
    </source>
</evidence>
<feature type="signal peptide" evidence="1">
    <location>
        <begin position="1"/>
        <end position="35"/>
    </location>
</feature>
<evidence type="ECO:0000313" key="2">
    <source>
        <dbReference type="EMBL" id="RZS59958.1"/>
    </source>
</evidence>
<comment type="caution">
    <text evidence="2">The sequence shown here is derived from an EMBL/GenBank/DDBJ whole genome shotgun (WGS) entry which is preliminary data.</text>
</comment>
<dbReference type="Proteomes" id="UP000293852">
    <property type="component" value="Unassembled WGS sequence"/>
</dbReference>
<feature type="chain" id="PRO_5020742501" description="Hemagglutinin" evidence="1">
    <location>
        <begin position="36"/>
        <end position="803"/>
    </location>
</feature>
<evidence type="ECO:0000256" key="1">
    <source>
        <dbReference type="SAM" id="SignalP"/>
    </source>
</evidence>
<gene>
    <name evidence="2" type="ORF">EV386_0198</name>
</gene>
<dbReference type="RefSeq" id="WP_130411515.1">
    <property type="nucleotide sequence ID" value="NZ_SGWX01000001.1"/>
</dbReference>